<reference evidence="1 2" key="1">
    <citation type="journal article" date="2005" name="Nat. Biotechnol.">
        <title>Complete genome sequence of the acetic acid bacterium Gluconobacter oxydans.</title>
        <authorList>
            <person name="Prust C."/>
            <person name="Hoffmeister M."/>
            <person name="Liesegang H."/>
            <person name="Wiezer A."/>
            <person name="Fricke W.F."/>
            <person name="Ehrenreich A."/>
            <person name="Gottschalk G."/>
            <person name="Deppenmeier U."/>
        </authorList>
    </citation>
    <scope>NUCLEOTIDE SEQUENCE [LARGE SCALE GENOMIC DNA]</scope>
    <source>
        <strain evidence="1 2">621H</strain>
    </source>
</reference>
<dbReference type="EMBL" id="CP000009">
    <property type="protein sequence ID" value="AAW62077.1"/>
    <property type="molecule type" value="Genomic_DNA"/>
</dbReference>
<evidence type="ECO:0000313" key="1">
    <source>
        <dbReference type="EMBL" id="AAW62077.1"/>
    </source>
</evidence>
<dbReference type="Proteomes" id="UP000006375">
    <property type="component" value="Chromosome"/>
</dbReference>
<organism evidence="1 2">
    <name type="scientific">Gluconobacter oxydans (strain 621H)</name>
    <name type="common">Gluconobacter suboxydans</name>
    <dbReference type="NCBI Taxonomy" id="290633"/>
    <lineage>
        <taxon>Bacteria</taxon>
        <taxon>Pseudomonadati</taxon>
        <taxon>Pseudomonadota</taxon>
        <taxon>Alphaproteobacteria</taxon>
        <taxon>Acetobacterales</taxon>
        <taxon>Acetobacteraceae</taxon>
        <taxon>Gluconobacter</taxon>
    </lineage>
</organism>
<keyword evidence="2" id="KW-1185">Reference proteome</keyword>
<gene>
    <name evidence="1" type="ordered locus">GOX2345</name>
</gene>
<dbReference type="GO" id="GO:0019068">
    <property type="term" value="P:virion assembly"/>
    <property type="evidence" value="ECO:0007669"/>
    <property type="project" value="InterPro"/>
</dbReference>
<dbReference type="KEGG" id="gox:GOX2345"/>
<dbReference type="HOGENOM" id="CLU_2034768_0_0_5"/>
<dbReference type="STRING" id="290633.GOX2345"/>
<dbReference type="Pfam" id="PF05354">
    <property type="entry name" value="Phage_attach"/>
    <property type="match status" value="1"/>
</dbReference>
<dbReference type="InterPro" id="IPR008018">
    <property type="entry name" value="Phage_tail_attach_FII"/>
</dbReference>
<sequence length="121" mass="12885">MIDFDKLALEPCMATFAEPAKWRSGRLADWVAITGVYDDAYFPLDPLGGDDGMGGVHITTSRPVLGVQLSALAVEPEQGDLIGVRGKMYRIHEVQADGRGGALLVLNDATGESDALSCDHP</sequence>
<dbReference type="InterPro" id="IPR053734">
    <property type="entry name" value="Phage_Head-Tail_Connect_sf"/>
</dbReference>
<dbReference type="RefSeq" id="WP_011253847.1">
    <property type="nucleotide sequence ID" value="NC_006677.1"/>
</dbReference>
<evidence type="ECO:0000313" key="2">
    <source>
        <dbReference type="Proteomes" id="UP000006375"/>
    </source>
</evidence>
<proteinExistence type="predicted"/>
<protein>
    <submittedName>
        <fullName evidence="1">Putative phage protein</fullName>
    </submittedName>
</protein>
<name>Q5FNH0_GLUOX</name>
<accession>Q5FNH0</accession>
<dbReference type="AlphaFoldDB" id="Q5FNH0"/>
<dbReference type="Gene3D" id="2.40.10.180">
    <property type="entry name" value="Phage tail proteins"/>
    <property type="match status" value="1"/>
</dbReference>